<evidence type="ECO:0000313" key="2">
    <source>
        <dbReference type="EMBL" id="GAA3803249.1"/>
    </source>
</evidence>
<dbReference type="Pfam" id="PF04978">
    <property type="entry name" value="MST"/>
    <property type="match status" value="1"/>
</dbReference>
<feature type="compositionally biased region" description="Basic and acidic residues" evidence="1">
    <location>
        <begin position="1"/>
        <end position="13"/>
    </location>
</feature>
<dbReference type="Gene3D" id="1.20.120.450">
    <property type="entry name" value="dinb family like domain"/>
    <property type="match status" value="1"/>
</dbReference>
<feature type="region of interest" description="Disordered" evidence="1">
    <location>
        <begin position="1"/>
        <end position="21"/>
    </location>
</feature>
<dbReference type="Proteomes" id="UP001501821">
    <property type="component" value="Unassembled WGS sequence"/>
</dbReference>
<evidence type="ECO:0000313" key="3">
    <source>
        <dbReference type="Proteomes" id="UP001501821"/>
    </source>
</evidence>
<dbReference type="InterPro" id="IPR007061">
    <property type="entry name" value="MST-like"/>
</dbReference>
<name>A0ABP7HW81_9ACTN</name>
<sequence>MSEDQRVARKSAEPAKTGPSGARRWADYLDWVRAEIADAVLALTPEQQRATLVPSGWTPIELLSHVLHMEQRWFVWGFLGEQVDAPWGDWNVDEPWHSDDADETRPVARWQVADRVTAEDLAVRLDAIGARTREVLSTYALDTAGRPGGRFGEDPPTLEWICFHVLAEYARHAGHLDIVVELS</sequence>
<dbReference type="RefSeq" id="WP_344771983.1">
    <property type="nucleotide sequence ID" value="NZ_BAABAH010000001.1"/>
</dbReference>
<dbReference type="InterPro" id="IPR034660">
    <property type="entry name" value="DinB/YfiT-like"/>
</dbReference>
<dbReference type="EMBL" id="BAABAH010000001">
    <property type="protein sequence ID" value="GAA3803249.1"/>
    <property type="molecule type" value="Genomic_DNA"/>
</dbReference>
<gene>
    <name evidence="2" type="ORF">GCM10022242_02840</name>
</gene>
<protein>
    <submittedName>
        <fullName evidence="2">DinB family protein</fullName>
    </submittedName>
</protein>
<keyword evidence="3" id="KW-1185">Reference proteome</keyword>
<proteinExistence type="predicted"/>
<comment type="caution">
    <text evidence="2">The sequence shown here is derived from an EMBL/GenBank/DDBJ whole genome shotgun (WGS) entry which is preliminary data.</text>
</comment>
<accession>A0ABP7HW81</accession>
<evidence type="ECO:0000256" key="1">
    <source>
        <dbReference type="SAM" id="MobiDB-lite"/>
    </source>
</evidence>
<reference evidence="3" key="1">
    <citation type="journal article" date="2019" name="Int. J. Syst. Evol. Microbiol.">
        <title>The Global Catalogue of Microorganisms (GCM) 10K type strain sequencing project: providing services to taxonomists for standard genome sequencing and annotation.</title>
        <authorList>
            <consortium name="The Broad Institute Genomics Platform"/>
            <consortium name="The Broad Institute Genome Sequencing Center for Infectious Disease"/>
            <person name="Wu L."/>
            <person name="Ma J."/>
        </authorList>
    </citation>
    <scope>NUCLEOTIDE SEQUENCE [LARGE SCALE GENOMIC DNA]</scope>
    <source>
        <strain evidence="3">JCM 16953</strain>
    </source>
</reference>
<dbReference type="SUPFAM" id="SSF109854">
    <property type="entry name" value="DinB/YfiT-like putative metalloenzymes"/>
    <property type="match status" value="1"/>
</dbReference>
<organism evidence="2 3">
    <name type="scientific">Nocardioides panacisoli</name>
    <dbReference type="NCBI Taxonomy" id="627624"/>
    <lineage>
        <taxon>Bacteria</taxon>
        <taxon>Bacillati</taxon>
        <taxon>Actinomycetota</taxon>
        <taxon>Actinomycetes</taxon>
        <taxon>Propionibacteriales</taxon>
        <taxon>Nocardioidaceae</taxon>
        <taxon>Nocardioides</taxon>
    </lineage>
</organism>